<evidence type="ECO:0000313" key="13">
    <source>
        <dbReference type="Proteomes" id="UP000663828"/>
    </source>
</evidence>
<keyword evidence="9 10" id="KW-0472">Membrane</keyword>
<feature type="transmembrane region" description="Helical" evidence="10">
    <location>
        <begin position="287"/>
        <end position="305"/>
    </location>
</feature>
<comment type="similarity">
    <text evidence="2">Belongs to the syntaxin family.</text>
</comment>
<proteinExistence type="inferred from homology"/>
<evidence type="ECO:0000256" key="10">
    <source>
        <dbReference type="SAM" id="Phobius"/>
    </source>
</evidence>
<keyword evidence="3" id="KW-0813">Transport</keyword>
<feature type="domain" description="T-SNARE coiled-coil homology" evidence="11">
    <location>
        <begin position="213"/>
        <end position="275"/>
    </location>
</feature>
<dbReference type="GO" id="GO:0000149">
    <property type="term" value="F:SNARE binding"/>
    <property type="evidence" value="ECO:0007669"/>
    <property type="project" value="TreeGrafter"/>
</dbReference>
<dbReference type="GO" id="GO:0000139">
    <property type="term" value="C:Golgi membrane"/>
    <property type="evidence" value="ECO:0007669"/>
    <property type="project" value="UniProtKB-SubCell"/>
</dbReference>
<dbReference type="InterPro" id="IPR010989">
    <property type="entry name" value="SNARE"/>
</dbReference>
<keyword evidence="5" id="KW-0653">Protein transport</keyword>
<dbReference type="PROSITE" id="PS50192">
    <property type="entry name" value="T_SNARE"/>
    <property type="match status" value="1"/>
</dbReference>
<protein>
    <recommendedName>
        <fullName evidence="11">t-SNARE coiled-coil homology domain-containing protein</fullName>
    </recommendedName>
</protein>
<evidence type="ECO:0000256" key="8">
    <source>
        <dbReference type="ARBA" id="ARBA00023054"/>
    </source>
</evidence>
<evidence type="ECO:0000256" key="7">
    <source>
        <dbReference type="ARBA" id="ARBA00023034"/>
    </source>
</evidence>
<keyword evidence="6 10" id="KW-1133">Transmembrane helix</keyword>
<evidence type="ECO:0000256" key="5">
    <source>
        <dbReference type="ARBA" id="ARBA00022927"/>
    </source>
</evidence>
<name>A0A814FBB1_ADIRI</name>
<evidence type="ECO:0000256" key="2">
    <source>
        <dbReference type="ARBA" id="ARBA00009063"/>
    </source>
</evidence>
<gene>
    <name evidence="12" type="ORF">XAT740_LOCUS12158</name>
</gene>
<evidence type="ECO:0000313" key="12">
    <source>
        <dbReference type="EMBL" id="CAF0980544.1"/>
    </source>
</evidence>
<keyword evidence="7" id="KW-0333">Golgi apparatus</keyword>
<comment type="caution">
    <text evidence="12">The sequence shown here is derived from an EMBL/GenBank/DDBJ whole genome shotgun (WGS) entry which is preliminary data.</text>
</comment>
<evidence type="ECO:0000256" key="3">
    <source>
        <dbReference type="ARBA" id="ARBA00022448"/>
    </source>
</evidence>
<evidence type="ECO:0000256" key="1">
    <source>
        <dbReference type="ARBA" id="ARBA00004409"/>
    </source>
</evidence>
<dbReference type="Proteomes" id="UP000663828">
    <property type="component" value="Unassembled WGS sequence"/>
</dbReference>
<dbReference type="AlphaFoldDB" id="A0A814FBB1"/>
<dbReference type="GO" id="GO:0005484">
    <property type="term" value="F:SNAP receptor activity"/>
    <property type="evidence" value="ECO:0007669"/>
    <property type="project" value="TreeGrafter"/>
</dbReference>
<dbReference type="GO" id="GO:0006886">
    <property type="term" value="P:intracellular protein transport"/>
    <property type="evidence" value="ECO:0007669"/>
    <property type="project" value="TreeGrafter"/>
</dbReference>
<evidence type="ECO:0000259" key="11">
    <source>
        <dbReference type="PROSITE" id="PS50192"/>
    </source>
</evidence>
<dbReference type="Gene3D" id="1.20.5.110">
    <property type="match status" value="1"/>
</dbReference>
<dbReference type="PANTHER" id="PTHR19957:SF83">
    <property type="entry name" value="SYNTAXIN-16"/>
    <property type="match status" value="1"/>
</dbReference>
<reference evidence="12" key="1">
    <citation type="submission" date="2021-02" db="EMBL/GenBank/DDBJ databases">
        <authorList>
            <person name="Nowell W R."/>
        </authorList>
    </citation>
    <scope>NUCLEOTIDE SEQUENCE</scope>
</reference>
<evidence type="ECO:0000256" key="6">
    <source>
        <dbReference type="ARBA" id="ARBA00022989"/>
    </source>
</evidence>
<evidence type="ECO:0000256" key="4">
    <source>
        <dbReference type="ARBA" id="ARBA00022692"/>
    </source>
</evidence>
<evidence type="ECO:0000256" key="9">
    <source>
        <dbReference type="ARBA" id="ARBA00023136"/>
    </source>
</evidence>
<keyword evidence="4 10" id="KW-0812">Transmembrane</keyword>
<keyword evidence="13" id="KW-1185">Reference proteome</keyword>
<dbReference type="InterPro" id="IPR045242">
    <property type="entry name" value="Syntaxin"/>
</dbReference>
<keyword evidence="8" id="KW-0175">Coiled coil</keyword>
<dbReference type="GO" id="GO:0006906">
    <property type="term" value="P:vesicle fusion"/>
    <property type="evidence" value="ECO:0007669"/>
    <property type="project" value="TreeGrafter"/>
</dbReference>
<dbReference type="EMBL" id="CAJNOR010000682">
    <property type="protein sequence ID" value="CAF0980544.1"/>
    <property type="molecule type" value="Genomic_DNA"/>
</dbReference>
<dbReference type="PANTHER" id="PTHR19957">
    <property type="entry name" value="SYNTAXIN"/>
    <property type="match status" value="1"/>
</dbReference>
<sequence>MSSRNLTSNFLEFRNRAVQNRTNYTNNNKLDDRSPLLNDDEDNEVVHFDRDDAFLWMESYRRMQSQFDEVRNQIKKLQQLQAKCLTRPGFDENDHSDFEIRSLTKDITSTLNNCRLAVQKFSSFAKKSHANSYEQHLVSNVVQATINTFQDLMLKFNQCQSNYVQKLQSQKDKFDQVIPHIAIDMYASPFGDKEFDQISLLSEVQQQCASPVDEYTIQRDKEIRDAYQSIQEVNSTFMDVSTIIFNQKASMDQIECVIGDSINSIEQGNKELVQAVTRQQRRLKIKLILLGIGIFILLFVVFISYI</sequence>
<dbReference type="SUPFAM" id="SSF47661">
    <property type="entry name" value="t-snare proteins"/>
    <property type="match status" value="1"/>
</dbReference>
<dbReference type="GO" id="GO:0031201">
    <property type="term" value="C:SNARE complex"/>
    <property type="evidence" value="ECO:0007669"/>
    <property type="project" value="TreeGrafter"/>
</dbReference>
<dbReference type="InterPro" id="IPR000727">
    <property type="entry name" value="T_SNARE_dom"/>
</dbReference>
<dbReference type="Gene3D" id="1.20.58.70">
    <property type="match status" value="1"/>
</dbReference>
<accession>A0A814FBB1</accession>
<dbReference type="GO" id="GO:0048278">
    <property type="term" value="P:vesicle docking"/>
    <property type="evidence" value="ECO:0007669"/>
    <property type="project" value="TreeGrafter"/>
</dbReference>
<comment type="subcellular location">
    <subcellularLocation>
        <location evidence="1">Golgi apparatus membrane</location>
        <topology evidence="1">Single-pass type IV membrane protein</topology>
    </subcellularLocation>
</comment>
<organism evidence="12 13">
    <name type="scientific">Adineta ricciae</name>
    <name type="common">Rotifer</name>
    <dbReference type="NCBI Taxonomy" id="249248"/>
    <lineage>
        <taxon>Eukaryota</taxon>
        <taxon>Metazoa</taxon>
        <taxon>Spiralia</taxon>
        <taxon>Gnathifera</taxon>
        <taxon>Rotifera</taxon>
        <taxon>Eurotatoria</taxon>
        <taxon>Bdelloidea</taxon>
        <taxon>Adinetida</taxon>
        <taxon>Adinetidae</taxon>
        <taxon>Adineta</taxon>
    </lineage>
</organism>